<dbReference type="HOGENOM" id="CLU_1454267_0_0_1"/>
<dbReference type="KEGG" id="cfj:CFIO01_06676"/>
<evidence type="ECO:0000313" key="2">
    <source>
        <dbReference type="EMBL" id="EXF78887.1"/>
    </source>
</evidence>
<dbReference type="EMBL" id="JARH01000602">
    <property type="protein sequence ID" value="EXF78887.1"/>
    <property type="molecule type" value="Genomic_DNA"/>
</dbReference>
<proteinExistence type="predicted"/>
<evidence type="ECO:0000256" key="1">
    <source>
        <dbReference type="SAM" id="MobiDB-lite"/>
    </source>
</evidence>
<protein>
    <submittedName>
        <fullName evidence="2">Uncharacterized protein</fullName>
    </submittedName>
</protein>
<organism evidence="2 3">
    <name type="scientific">Colletotrichum fioriniae PJ7</name>
    <dbReference type="NCBI Taxonomy" id="1445577"/>
    <lineage>
        <taxon>Eukaryota</taxon>
        <taxon>Fungi</taxon>
        <taxon>Dikarya</taxon>
        <taxon>Ascomycota</taxon>
        <taxon>Pezizomycotina</taxon>
        <taxon>Sordariomycetes</taxon>
        <taxon>Hypocreomycetidae</taxon>
        <taxon>Glomerellales</taxon>
        <taxon>Glomerellaceae</taxon>
        <taxon>Colletotrichum</taxon>
        <taxon>Colletotrichum acutatum species complex</taxon>
    </lineage>
</organism>
<gene>
    <name evidence="2" type="ORF">CFIO01_06676</name>
</gene>
<sequence length="186" mass="20015">MDISMDRNEKLKAPTWAKIFERLNRENTGPLGEDEMQNQRDNMRGNPTTVSHRIKTSVRSGMNGSAPVAVMGPFGGGGAAPASIPAPRALGTLLLEPSDLMSQRPIYTSIPPYDIAILPATFFSNIHYFKSLRPDRVPPVLGDEFPISAAPIADFDDIQSQWPSDAESDGGGAFIRAAAPFEGATS</sequence>
<accession>A0A010QG36</accession>
<feature type="region of interest" description="Disordered" evidence="1">
    <location>
        <begin position="27"/>
        <end position="48"/>
    </location>
</feature>
<dbReference type="AlphaFoldDB" id="A0A010QG36"/>
<evidence type="ECO:0000313" key="3">
    <source>
        <dbReference type="Proteomes" id="UP000020467"/>
    </source>
</evidence>
<reference evidence="2 3" key="1">
    <citation type="submission" date="2014-02" db="EMBL/GenBank/DDBJ databases">
        <title>The genome sequence of Colletotrichum fioriniae PJ7.</title>
        <authorList>
            <person name="Baroncelli R."/>
            <person name="Thon M.R."/>
        </authorList>
    </citation>
    <scope>NUCLEOTIDE SEQUENCE [LARGE SCALE GENOMIC DNA]</scope>
    <source>
        <strain evidence="2 3">PJ7</strain>
    </source>
</reference>
<dbReference type="Proteomes" id="UP000020467">
    <property type="component" value="Unassembled WGS sequence"/>
</dbReference>
<keyword evidence="3" id="KW-1185">Reference proteome</keyword>
<comment type="caution">
    <text evidence="2">The sequence shown here is derived from an EMBL/GenBank/DDBJ whole genome shotgun (WGS) entry which is preliminary data.</text>
</comment>
<name>A0A010QG36_9PEZI</name>